<dbReference type="InterPro" id="IPR045585">
    <property type="entry name" value="CdaA_N"/>
</dbReference>
<keyword evidence="3 10" id="KW-0808">Transferase</keyword>
<feature type="transmembrane region" description="Helical" evidence="10">
    <location>
        <begin position="71"/>
        <end position="93"/>
    </location>
</feature>
<dbReference type="RefSeq" id="WP_334315235.1">
    <property type="nucleotide sequence ID" value="NZ_CP065938.1"/>
</dbReference>
<evidence type="ECO:0000256" key="3">
    <source>
        <dbReference type="ARBA" id="ARBA00022679"/>
    </source>
</evidence>
<keyword evidence="6 10" id="KW-0547">Nucleotide-binding</keyword>
<comment type="similarity">
    <text evidence="10">Belongs to the adenylate cyclase family. DacA/CdaA subfamily.</text>
</comment>
<comment type="catalytic activity">
    <reaction evidence="1 10">
        <text>2 ATP = 3',3'-c-di-AMP + 2 diphosphate</text>
        <dbReference type="Rhea" id="RHEA:35655"/>
        <dbReference type="ChEBI" id="CHEBI:30616"/>
        <dbReference type="ChEBI" id="CHEBI:33019"/>
        <dbReference type="ChEBI" id="CHEBI:71500"/>
        <dbReference type="EC" id="2.7.7.85"/>
    </reaction>
</comment>
<dbReference type="EC" id="2.7.7.85" evidence="10"/>
<evidence type="ECO:0000256" key="2">
    <source>
        <dbReference type="ARBA" id="ARBA00022475"/>
    </source>
</evidence>
<feature type="transmembrane region" description="Helical" evidence="10">
    <location>
        <begin position="14"/>
        <end position="31"/>
    </location>
</feature>
<dbReference type="NCBIfam" id="TIGR00159">
    <property type="entry name" value="diadenylate cyclase CdaA"/>
    <property type="match status" value="1"/>
</dbReference>
<evidence type="ECO:0000256" key="8">
    <source>
        <dbReference type="ARBA" id="ARBA00022989"/>
    </source>
</evidence>
<name>A0ABY5Y247_9BACT</name>
<dbReference type="Proteomes" id="UP001058120">
    <property type="component" value="Chromosome"/>
</dbReference>
<dbReference type="PANTHER" id="PTHR34185">
    <property type="entry name" value="DIADENYLATE CYCLASE"/>
    <property type="match status" value="1"/>
</dbReference>
<keyword evidence="5 10" id="KW-0548">Nucleotidyltransferase</keyword>
<comment type="function">
    <text evidence="10">Catalyzes the condensation of 2 ATP molecules into cyclic di-AMP (c-di-AMP), a second messenger used to regulate differing processes in different bacteria.</text>
</comment>
<evidence type="ECO:0000256" key="1">
    <source>
        <dbReference type="ARBA" id="ARBA00000877"/>
    </source>
</evidence>
<dbReference type="InterPro" id="IPR003390">
    <property type="entry name" value="DNA_integrity_scan_DisA_N"/>
</dbReference>
<keyword evidence="13" id="KW-1185">Reference proteome</keyword>
<keyword evidence="8 10" id="KW-1133">Transmembrane helix</keyword>
<feature type="transmembrane region" description="Helical" evidence="10">
    <location>
        <begin position="43"/>
        <end position="65"/>
    </location>
</feature>
<evidence type="ECO:0000259" key="11">
    <source>
        <dbReference type="PROSITE" id="PS51794"/>
    </source>
</evidence>
<keyword evidence="2 10" id="KW-1003">Cell membrane</keyword>
<dbReference type="SUPFAM" id="SSF143597">
    <property type="entry name" value="YojJ-like"/>
    <property type="match status" value="1"/>
</dbReference>
<dbReference type="HAMAP" id="MF_01499">
    <property type="entry name" value="DacA"/>
    <property type="match status" value="1"/>
</dbReference>
<evidence type="ECO:0000256" key="4">
    <source>
        <dbReference type="ARBA" id="ARBA00022692"/>
    </source>
</evidence>
<comment type="caution">
    <text evidence="10">Lacks conserved residue(s) required for the propagation of feature annotation.</text>
</comment>
<dbReference type="InterPro" id="IPR034701">
    <property type="entry name" value="CdaA"/>
</dbReference>
<dbReference type="PIRSF" id="PIRSF004793">
    <property type="entry name" value="UCP004793"/>
    <property type="match status" value="1"/>
</dbReference>
<evidence type="ECO:0000256" key="9">
    <source>
        <dbReference type="ARBA" id="ARBA00023136"/>
    </source>
</evidence>
<accession>A0ABY5Y247</accession>
<sequence>MLGIAQFPITVKDILDIVVVTGCFYYLLRLVKDTRAMAAINGFFLLFLIYAVAKFIGLFTLSWLLENFFGSLFLVIVILFSADIRHALAGISLRSLFRKKEKLSDNTIQILVDTCELLAKKRIGAIIVLERDMKLGDLLSRGVRLDALLSKELLHTIFFPNTALHDGAVIINKQGRIIAASCVLPLTQNQERQHFGTRHRAALGLSEVSDSVVLVVSEERGEFTVAQNGRLSNPLNRERLERILNNVLI</sequence>
<proteinExistence type="inferred from homology"/>
<evidence type="ECO:0000256" key="5">
    <source>
        <dbReference type="ARBA" id="ARBA00022695"/>
    </source>
</evidence>
<reference evidence="12" key="1">
    <citation type="submission" date="2020-12" db="EMBL/GenBank/DDBJ databases">
        <title>Taurinivorans muris gen. nov., sp. nov., fundamental and realized metabolic niche of a ubiquitous sulfidogenic bacterium in the murine intestine.</title>
        <authorList>
            <person name="Ye H."/>
            <person name="Hanson B.T."/>
            <person name="Loy A."/>
        </authorList>
    </citation>
    <scope>NUCLEOTIDE SEQUENCE</scope>
    <source>
        <strain evidence="12">LT0009</strain>
    </source>
</reference>
<dbReference type="InterPro" id="IPR050338">
    <property type="entry name" value="DisA"/>
</dbReference>
<feature type="domain" description="DAC" evidence="11">
    <location>
        <begin position="81"/>
        <end position="237"/>
    </location>
</feature>
<dbReference type="InterPro" id="IPR014046">
    <property type="entry name" value="C-di-AMP_synthase"/>
</dbReference>
<evidence type="ECO:0000313" key="13">
    <source>
        <dbReference type="Proteomes" id="UP001058120"/>
    </source>
</evidence>
<dbReference type="PROSITE" id="PS51794">
    <property type="entry name" value="DAC"/>
    <property type="match status" value="1"/>
</dbReference>
<keyword evidence="4 10" id="KW-0812">Transmembrane</keyword>
<protein>
    <recommendedName>
        <fullName evidence="10">Diadenylate cyclase</fullName>
        <shortName evidence="10">DAC</shortName>
        <ecNumber evidence="10">2.7.7.85</ecNumber>
    </recommendedName>
    <alternativeName>
        <fullName evidence="10">Cyclic-di-AMP synthase</fullName>
        <shortName evidence="10">c-di-AMP synthase</shortName>
    </alternativeName>
</protein>
<keyword evidence="7 10" id="KW-0067">ATP-binding</keyword>
<dbReference type="EMBL" id="CP065938">
    <property type="protein sequence ID" value="UWX05649.1"/>
    <property type="molecule type" value="Genomic_DNA"/>
</dbReference>
<dbReference type="Pfam" id="PF02457">
    <property type="entry name" value="DAC"/>
    <property type="match status" value="1"/>
</dbReference>
<comment type="subunit">
    <text evidence="10">Probably a homodimer.</text>
</comment>
<gene>
    <name evidence="10" type="primary">dacA</name>
    <name evidence="12" type="ORF">JBF11_09430</name>
</gene>
<evidence type="ECO:0000313" key="12">
    <source>
        <dbReference type="EMBL" id="UWX05649.1"/>
    </source>
</evidence>
<evidence type="ECO:0000256" key="10">
    <source>
        <dbReference type="HAMAP-Rule" id="MF_01499"/>
    </source>
</evidence>
<organism evidence="12 13">
    <name type="scientific">Taurinivorans muris</name>
    <dbReference type="NCBI Taxonomy" id="2787751"/>
    <lineage>
        <taxon>Bacteria</taxon>
        <taxon>Pseudomonadati</taxon>
        <taxon>Thermodesulfobacteriota</taxon>
        <taxon>Desulfovibrionia</taxon>
        <taxon>Desulfovibrionales</taxon>
        <taxon>Desulfovibrionaceae</taxon>
        <taxon>Taurinivorans</taxon>
    </lineage>
</organism>
<dbReference type="Pfam" id="PF19293">
    <property type="entry name" value="CdaA_N"/>
    <property type="match status" value="1"/>
</dbReference>
<dbReference type="InterPro" id="IPR036888">
    <property type="entry name" value="DNA_integrity_DisA_N_sf"/>
</dbReference>
<evidence type="ECO:0000256" key="7">
    <source>
        <dbReference type="ARBA" id="ARBA00022840"/>
    </source>
</evidence>
<dbReference type="Gene3D" id="3.40.1700.10">
    <property type="entry name" value="DNA integrity scanning protein, DisA, N-terminal domain"/>
    <property type="match status" value="1"/>
</dbReference>
<dbReference type="PANTHER" id="PTHR34185:SF1">
    <property type="entry name" value="DIADENYLATE CYCLASE"/>
    <property type="match status" value="1"/>
</dbReference>
<keyword evidence="9 10" id="KW-0472">Membrane</keyword>
<evidence type="ECO:0000256" key="6">
    <source>
        <dbReference type="ARBA" id="ARBA00022741"/>
    </source>
</evidence>